<keyword evidence="10" id="KW-1185">Reference proteome</keyword>
<dbReference type="OrthoDB" id="406152at2759"/>
<dbReference type="Proteomes" id="UP000245771">
    <property type="component" value="Unassembled WGS sequence"/>
</dbReference>
<feature type="coiled-coil region" evidence="7">
    <location>
        <begin position="23"/>
        <end position="50"/>
    </location>
</feature>
<evidence type="ECO:0000259" key="8">
    <source>
        <dbReference type="Pfam" id="PF05175"/>
    </source>
</evidence>
<dbReference type="FunCoup" id="A0A316V6I5">
    <property type="interactions" value="124"/>
</dbReference>
<dbReference type="InterPro" id="IPR002052">
    <property type="entry name" value="DNA_methylase_N6_adenine_CS"/>
</dbReference>
<evidence type="ECO:0000256" key="4">
    <source>
        <dbReference type="ARBA" id="ARBA00022679"/>
    </source>
</evidence>
<evidence type="ECO:0000256" key="7">
    <source>
        <dbReference type="SAM" id="Coils"/>
    </source>
</evidence>
<dbReference type="GO" id="GO:0032259">
    <property type="term" value="P:methylation"/>
    <property type="evidence" value="ECO:0007669"/>
    <property type="project" value="UniProtKB-KW"/>
</dbReference>
<evidence type="ECO:0000256" key="5">
    <source>
        <dbReference type="ARBA" id="ARBA00022691"/>
    </source>
</evidence>
<sequence>MIPTPDVSHLTSLPYLNHVYEPAEDTFALLDALEQDADKLQNQNPRLVVEIGCGSGCVSAFMANILKSQTTEKGTSAAFLCTDINPIALDATSETAKRNDLGHSLSVIRMNALDGLMQRCKGKIDVLLFNPPYVPTFEEEEQMAQMKASIEGSWAGGSLGRRLLDELLPQLPHLLSPNGGRFYFVAIKQNQPEELVEQLSSYGLTADICLSRRAGREHLFIIRAIRAEL</sequence>
<evidence type="ECO:0000313" key="9">
    <source>
        <dbReference type="EMBL" id="PWN32864.1"/>
    </source>
</evidence>
<proteinExistence type="inferred from homology"/>
<dbReference type="STRING" id="1280837.A0A316V6I5"/>
<dbReference type="GO" id="GO:0005634">
    <property type="term" value="C:nucleus"/>
    <property type="evidence" value="ECO:0007669"/>
    <property type="project" value="UniProtKB-SubCell"/>
</dbReference>
<dbReference type="GO" id="GO:0008757">
    <property type="term" value="F:S-adenosylmethionine-dependent methyltransferase activity"/>
    <property type="evidence" value="ECO:0007669"/>
    <property type="project" value="TreeGrafter"/>
</dbReference>
<evidence type="ECO:0000256" key="3">
    <source>
        <dbReference type="ARBA" id="ARBA00022603"/>
    </source>
</evidence>
<comment type="subcellular location">
    <subcellularLocation>
        <location evidence="1">Nucleus</location>
    </subcellularLocation>
</comment>
<organism evidence="9 10">
    <name type="scientific">Meira miltonrushii</name>
    <dbReference type="NCBI Taxonomy" id="1280837"/>
    <lineage>
        <taxon>Eukaryota</taxon>
        <taxon>Fungi</taxon>
        <taxon>Dikarya</taxon>
        <taxon>Basidiomycota</taxon>
        <taxon>Ustilaginomycotina</taxon>
        <taxon>Exobasidiomycetes</taxon>
        <taxon>Exobasidiales</taxon>
        <taxon>Brachybasidiaceae</taxon>
        <taxon>Meira</taxon>
    </lineage>
</organism>
<comment type="similarity">
    <text evidence="2">Belongs to the eukaryotic/archaeal PrmC-related family.</text>
</comment>
<dbReference type="GO" id="GO:0008276">
    <property type="term" value="F:protein methyltransferase activity"/>
    <property type="evidence" value="ECO:0007669"/>
    <property type="project" value="TreeGrafter"/>
</dbReference>
<evidence type="ECO:0000256" key="6">
    <source>
        <dbReference type="ARBA" id="ARBA00023242"/>
    </source>
</evidence>
<dbReference type="NCBIfam" id="TIGR00537">
    <property type="entry name" value="hemK_rel_arch"/>
    <property type="match status" value="1"/>
</dbReference>
<dbReference type="EMBL" id="KZ819605">
    <property type="protein sequence ID" value="PWN32864.1"/>
    <property type="molecule type" value="Genomic_DNA"/>
</dbReference>
<dbReference type="InterPro" id="IPR029063">
    <property type="entry name" value="SAM-dependent_MTases_sf"/>
</dbReference>
<feature type="domain" description="Methyltransferase small" evidence="8">
    <location>
        <begin position="39"/>
        <end position="144"/>
    </location>
</feature>
<keyword evidence="4 9" id="KW-0808">Transferase</keyword>
<reference evidence="9 10" key="1">
    <citation type="journal article" date="2018" name="Mol. Biol. Evol.">
        <title>Broad Genomic Sampling Reveals a Smut Pathogenic Ancestry of the Fungal Clade Ustilaginomycotina.</title>
        <authorList>
            <person name="Kijpornyongpan T."/>
            <person name="Mondo S.J."/>
            <person name="Barry K."/>
            <person name="Sandor L."/>
            <person name="Lee J."/>
            <person name="Lipzen A."/>
            <person name="Pangilinan J."/>
            <person name="LaButti K."/>
            <person name="Hainaut M."/>
            <person name="Henrissat B."/>
            <person name="Grigoriev I.V."/>
            <person name="Spatafora J.W."/>
            <person name="Aime M.C."/>
        </authorList>
    </citation>
    <scope>NUCLEOTIDE SEQUENCE [LARGE SCALE GENOMIC DNA]</scope>
    <source>
        <strain evidence="9 10">MCA 3882</strain>
    </source>
</reference>
<dbReference type="InterPro" id="IPR007848">
    <property type="entry name" value="Small_mtfrase_dom"/>
</dbReference>
<dbReference type="SUPFAM" id="SSF53335">
    <property type="entry name" value="S-adenosyl-L-methionine-dependent methyltransferases"/>
    <property type="match status" value="1"/>
</dbReference>
<protein>
    <submittedName>
        <fullName evidence="9">S-adenosyl-L-methionine-dependent methyltransferase</fullName>
    </submittedName>
</protein>
<dbReference type="FunFam" id="3.40.50.150:FF:000077">
    <property type="entry name" value="HemK methyltransferase family member 2"/>
    <property type="match status" value="1"/>
</dbReference>
<gene>
    <name evidence="9" type="ORF">FA14DRAFT_162111</name>
</gene>
<evidence type="ECO:0000256" key="2">
    <source>
        <dbReference type="ARBA" id="ARBA00006149"/>
    </source>
</evidence>
<dbReference type="GO" id="GO:0035657">
    <property type="term" value="C:eRF1 methyltransferase complex"/>
    <property type="evidence" value="ECO:0007669"/>
    <property type="project" value="TreeGrafter"/>
</dbReference>
<dbReference type="PANTHER" id="PTHR45875">
    <property type="entry name" value="METHYLTRANSFERASE N6AMT1"/>
    <property type="match status" value="1"/>
</dbReference>
<dbReference type="CDD" id="cd02440">
    <property type="entry name" value="AdoMet_MTases"/>
    <property type="match status" value="1"/>
</dbReference>
<keyword evidence="7" id="KW-0175">Coiled coil</keyword>
<keyword evidence="3 9" id="KW-0489">Methyltransferase</keyword>
<dbReference type="InterPro" id="IPR052190">
    <property type="entry name" value="Euk-Arch_PrmC-MTase"/>
</dbReference>
<evidence type="ECO:0000313" key="10">
    <source>
        <dbReference type="Proteomes" id="UP000245771"/>
    </source>
</evidence>
<name>A0A316V6I5_9BASI</name>
<dbReference type="AlphaFoldDB" id="A0A316V6I5"/>
<dbReference type="GO" id="GO:0003676">
    <property type="term" value="F:nucleic acid binding"/>
    <property type="evidence" value="ECO:0007669"/>
    <property type="project" value="InterPro"/>
</dbReference>
<dbReference type="InParanoid" id="A0A316V6I5"/>
<dbReference type="Gene3D" id="3.40.50.150">
    <property type="entry name" value="Vaccinia Virus protein VP39"/>
    <property type="match status" value="1"/>
</dbReference>
<keyword evidence="6" id="KW-0539">Nucleus</keyword>
<dbReference type="PANTHER" id="PTHR45875:SF1">
    <property type="entry name" value="METHYLTRANSFERASE N6AMT1"/>
    <property type="match status" value="1"/>
</dbReference>
<dbReference type="PROSITE" id="PS00092">
    <property type="entry name" value="N6_MTASE"/>
    <property type="match status" value="1"/>
</dbReference>
<dbReference type="Pfam" id="PF05175">
    <property type="entry name" value="MTS"/>
    <property type="match status" value="1"/>
</dbReference>
<accession>A0A316V6I5</accession>
<evidence type="ECO:0000256" key="1">
    <source>
        <dbReference type="ARBA" id="ARBA00004123"/>
    </source>
</evidence>
<dbReference type="GeneID" id="37021209"/>
<dbReference type="RefSeq" id="XP_025353166.1">
    <property type="nucleotide sequence ID" value="XM_025499428.1"/>
</dbReference>
<keyword evidence="5" id="KW-0949">S-adenosyl-L-methionine</keyword>
<dbReference type="InterPro" id="IPR004557">
    <property type="entry name" value="PrmC-related"/>
</dbReference>